<name>A0A0V1N7F2_9BILA</name>
<evidence type="ECO:0000259" key="19">
    <source>
        <dbReference type="PROSITE" id="PS50020"/>
    </source>
</evidence>
<keyword evidence="8" id="KW-0677">Repeat</keyword>
<feature type="compositionally biased region" description="Basic and acidic residues" evidence="16">
    <location>
        <begin position="1142"/>
        <end position="1151"/>
    </location>
</feature>
<feature type="compositionally biased region" description="Low complexity" evidence="16">
    <location>
        <begin position="680"/>
        <end position="690"/>
    </location>
</feature>
<evidence type="ECO:0000256" key="15">
    <source>
        <dbReference type="SAM" id="Coils"/>
    </source>
</evidence>
<keyword evidence="21" id="KW-1185">Reference proteome</keyword>
<dbReference type="GO" id="GO:0035330">
    <property type="term" value="P:regulation of hippo signaling"/>
    <property type="evidence" value="ECO:0007669"/>
    <property type="project" value="TreeGrafter"/>
</dbReference>
<evidence type="ECO:0000256" key="2">
    <source>
        <dbReference type="ARBA" id="ARBA00004496"/>
    </source>
</evidence>
<gene>
    <name evidence="20" type="primary">Kibra</name>
    <name evidence="20" type="ORF">T10_8175</name>
</gene>
<dbReference type="Pfam" id="PF00397">
    <property type="entry name" value="WW"/>
    <property type="match status" value="1"/>
</dbReference>
<dbReference type="PROSITE" id="PS50004">
    <property type="entry name" value="C2"/>
    <property type="match status" value="1"/>
</dbReference>
<feature type="region of interest" description="Disordered" evidence="16">
    <location>
        <begin position="976"/>
        <end position="1012"/>
    </location>
</feature>
<evidence type="ECO:0000256" key="5">
    <source>
        <dbReference type="ARBA" id="ARBA00022475"/>
    </source>
</evidence>
<feature type="compositionally biased region" description="Low complexity" evidence="16">
    <location>
        <begin position="735"/>
        <end position="745"/>
    </location>
</feature>
<dbReference type="GO" id="GO:0046621">
    <property type="term" value="P:negative regulation of organ growth"/>
    <property type="evidence" value="ECO:0007669"/>
    <property type="project" value="TreeGrafter"/>
</dbReference>
<dbReference type="GO" id="GO:0019900">
    <property type="term" value="F:kinase binding"/>
    <property type="evidence" value="ECO:0007669"/>
    <property type="project" value="TreeGrafter"/>
</dbReference>
<dbReference type="GO" id="GO:0006355">
    <property type="term" value="P:regulation of DNA-templated transcription"/>
    <property type="evidence" value="ECO:0007669"/>
    <property type="project" value="TreeGrafter"/>
</dbReference>
<feature type="compositionally biased region" description="Low complexity" evidence="16">
    <location>
        <begin position="979"/>
        <end position="990"/>
    </location>
</feature>
<dbReference type="PANTHER" id="PTHR14791">
    <property type="entry name" value="BOMB/KIRA PROTEINS"/>
    <property type="match status" value="1"/>
</dbReference>
<comment type="subcellular location">
    <subcellularLocation>
        <location evidence="1">Apical cell membrane</location>
    </subcellularLocation>
    <subcellularLocation>
        <location evidence="2">Cytoplasm</location>
    </subcellularLocation>
</comment>
<keyword evidence="11 17" id="KW-0472">Membrane</keyword>
<evidence type="ECO:0000256" key="13">
    <source>
        <dbReference type="ARBA" id="ARBA00024960"/>
    </source>
</evidence>
<comment type="similarity">
    <text evidence="3">Belongs to the WWC family. KIBRA subfamily.</text>
</comment>
<proteinExistence type="inferred from homology"/>
<dbReference type="PROSITE" id="PS50020">
    <property type="entry name" value="WW_DOMAIN_2"/>
    <property type="match status" value="2"/>
</dbReference>
<feature type="domain" description="WW" evidence="19">
    <location>
        <begin position="121"/>
        <end position="154"/>
    </location>
</feature>
<evidence type="ECO:0000256" key="3">
    <source>
        <dbReference type="ARBA" id="ARBA00010585"/>
    </source>
</evidence>
<dbReference type="GO" id="GO:0005737">
    <property type="term" value="C:cytoplasm"/>
    <property type="evidence" value="ECO:0007669"/>
    <property type="project" value="UniProtKB-SubCell"/>
</dbReference>
<evidence type="ECO:0000313" key="20">
    <source>
        <dbReference type="EMBL" id="KRZ79811.1"/>
    </source>
</evidence>
<dbReference type="InterPro" id="IPR035892">
    <property type="entry name" value="C2_domain_sf"/>
</dbReference>
<evidence type="ECO:0000256" key="9">
    <source>
        <dbReference type="ARBA" id="ARBA00023015"/>
    </source>
</evidence>
<keyword evidence="7" id="KW-0597">Phosphoprotein</keyword>
<keyword evidence="12" id="KW-0804">Transcription</keyword>
<feature type="compositionally biased region" description="Polar residues" evidence="16">
    <location>
        <begin position="724"/>
        <end position="734"/>
    </location>
</feature>
<evidence type="ECO:0000256" key="1">
    <source>
        <dbReference type="ARBA" id="ARBA00004221"/>
    </source>
</evidence>
<accession>A0A0V1N7F2</accession>
<dbReference type="InterPro" id="IPR036020">
    <property type="entry name" value="WW_dom_sf"/>
</dbReference>
<comment type="caution">
    <text evidence="20">The sequence shown here is derived from an EMBL/GenBank/DDBJ whole genome shotgun (WGS) entry which is preliminary data.</text>
</comment>
<feature type="domain" description="WW" evidence="19">
    <location>
        <begin position="168"/>
        <end position="201"/>
    </location>
</feature>
<dbReference type="Gene3D" id="2.20.70.10">
    <property type="match status" value="2"/>
</dbReference>
<dbReference type="InterPro" id="IPR051105">
    <property type="entry name" value="WWC/KIBRA_Hippo_Reg"/>
</dbReference>
<evidence type="ECO:0000256" key="10">
    <source>
        <dbReference type="ARBA" id="ARBA00023054"/>
    </source>
</evidence>
<feature type="non-terminal residue" evidence="20">
    <location>
        <position position="1"/>
    </location>
</feature>
<dbReference type="GO" id="GO:0016324">
    <property type="term" value="C:apical plasma membrane"/>
    <property type="evidence" value="ECO:0007669"/>
    <property type="project" value="UniProtKB-SubCell"/>
</dbReference>
<evidence type="ECO:0000256" key="17">
    <source>
        <dbReference type="SAM" id="Phobius"/>
    </source>
</evidence>
<feature type="compositionally biased region" description="Low complexity" evidence="16">
    <location>
        <begin position="787"/>
        <end position="800"/>
    </location>
</feature>
<feature type="region of interest" description="Disordered" evidence="16">
    <location>
        <begin position="668"/>
        <end position="692"/>
    </location>
</feature>
<dbReference type="EMBL" id="JYDO01000005">
    <property type="protein sequence ID" value="KRZ79811.1"/>
    <property type="molecule type" value="Genomic_DNA"/>
</dbReference>
<sequence length="1395" mass="156301">LAEVVQIVVVLLGAECSSSSFHFFYIIILFICCCCCCYCFFLEIVTFSTCAVCLCWFCAVVLCMSSRPVQGQKLEMAESNRLSTVTAFQTVGQHHHQQQQAQKLTGQSETAPVAPMSSSELPLPEGWEIKVDSDGRPFFVDHRSKTTTWIDPRDRLTKPSSFSDCVGNELPFGWEQAYEKGVGVYFINHLSATNQLEDPRLQWRDLQDAMIKDYLHSAQEQLRAKEQILKVKQDRRVLAEQEFNQLCRVLIKMEKRSGEATTTTTTASTAVVNQLANSSSCTSIASRHDPELLRSEIKMARQRLARLRREEKQVQCELKYKQQGIDTLSELEVKARRNPTGYTIGEAYALAEEMSQLQEALSAVDERKCRLMKGRKICCLCVVYSCSVKFAEVLWYLLIDNVENARNVQHAFKEHHQRDLMRLKEDLQMAQLNSVQHNVSLPNITSHSPTATSSCQTDLSTMLLARNAPTTAAQCSKGVPVADIARARLQYDETKRKLHQLQEQLTLIEARISPIQVEVDRDQLTLIQEKEQLLRELRAVCSGEKKPAPEQQAMLEEKMHALEEDLRQAFQLTREEMAERFALLEKRLQVKQEISELGYTLANLEQYMQTLSASTLSTSSLSTGSSHTSSVSNLHQEPFGILPNAENYQNIQELVRLKHRIEHLALDRANNDWPPPPPCSSSQQQQQQQQLDQNKLVEKLGCFASAQGQSAEVLAHPSRVCRSNGGSTSGTNTRSVSAAVSDESVAGDSGVYDARKSVNHQHQQLLTQLLPPPMLPQQQKQQRHQQQHLQQQQQQQQQQHITMPAAAIDAGIAGNTVKFPTASVAVTAQIMVGFDYLVGENKLIVSIERARNLRSLPGADSILSVAVQGAILPSSEGDSMEFITDWSEDVDKPLFKQAFSIQISLQEICSRILQLYLWGRRLSTGHATRACCLGGVQVNFAEFSAQMIRCQWLNVLSSTFFPSPLLTANDTTLQLSNKQQQQQHQQQQQQQHHHHQQQLQQQKTTNNLADNDNQRNYQRNAFREESSDESTVISSSRTSTLTSLQTNLVSSTYAPSLQQMSARKSPVGSSTCIAQEKAAAEHGSKLRLTINYPESCSTSIVGQRAQQNDATVVDTSEVTIVDRCDGAVDHHNRKGKSSTTSKCDKETSTGDVERSVVLLAENGSQKGSRGNQAHHLVPSASHNDVGFSQMRGVRLNRSGSDSSVLSTNRSEPFRRNIPERRSLRWKRFGPTRRRQPPVIKRTTPPTAAADCRRYATTVEMELDVQATKMKLQREKEALEQLAAFVAAVEKWKADGEPGLPPWLGDYEELLQSLERYVVDNNFANDESNPKRAQKIVQHSAHRVHKLMNAKGQLPQVSNFRNKLNVLLGATAIPVLPLAEESEIQPLRLSISSEPA</sequence>
<reference evidence="20 21" key="1">
    <citation type="submission" date="2015-01" db="EMBL/GenBank/DDBJ databases">
        <title>Evolution of Trichinella species and genotypes.</title>
        <authorList>
            <person name="Korhonen P.K."/>
            <person name="Edoardo P."/>
            <person name="Giuseppe L.R."/>
            <person name="Gasser R.B."/>
        </authorList>
    </citation>
    <scope>NUCLEOTIDE SEQUENCE [LARGE SCALE GENOMIC DNA]</scope>
    <source>
        <strain evidence="20">ISS1980</strain>
    </source>
</reference>
<evidence type="ECO:0000256" key="6">
    <source>
        <dbReference type="ARBA" id="ARBA00022490"/>
    </source>
</evidence>
<dbReference type="GO" id="GO:0016477">
    <property type="term" value="P:cell migration"/>
    <property type="evidence" value="ECO:0007669"/>
    <property type="project" value="TreeGrafter"/>
</dbReference>
<dbReference type="Proteomes" id="UP000054843">
    <property type="component" value="Unassembled WGS sequence"/>
</dbReference>
<evidence type="ECO:0000256" key="4">
    <source>
        <dbReference type="ARBA" id="ARBA00013712"/>
    </source>
</evidence>
<feature type="transmembrane region" description="Helical" evidence="17">
    <location>
        <begin position="24"/>
        <end position="57"/>
    </location>
</feature>
<keyword evidence="10 15" id="KW-0175">Coiled coil</keyword>
<feature type="compositionally biased region" description="Polar residues" evidence="16">
    <location>
        <begin position="1003"/>
        <end position="1012"/>
    </location>
</feature>
<evidence type="ECO:0000259" key="18">
    <source>
        <dbReference type="PROSITE" id="PS50004"/>
    </source>
</evidence>
<dbReference type="SUPFAM" id="SSF51045">
    <property type="entry name" value="WW domain"/>
    <property type="match status" value="2"/>
</dbReference>
<dbReference type="OrthoDB" id="5919042at2759"/>
<dbReference type="Gene3D" id="2.60.40.150">
    <property type="entry name" value="C2 domain"/>
    <property type="match status" value="1"/>
</dbReference>
<dbReference type="InterPro" id="IPR000008">
    <property type="entry name" value="C2_dom"/>
</dbReference>
<dbReference type="CDD" id="cd00201">
    <property type="entry name" value="WW"/>
    <property type="match status" value="1"/>
</dbReference>
<keyword evidence="17" id="KW-1133">Transmembrane helix</keyword>
<dbReference type="PANTHER" id="PTHR14791:SF29">
    <property type="entry name" value="PROTEIN KIBRA"/>
    <property type="match status" value="1"/>
</dbReference>
<keyword evidence="17" id="KW-0812">Transmembrane</keyword>
<dbReference type="SMART" id="SM00456">
    <property type="entry name" value="WW"/>
    <property type="match status" value="2"/>
</dbReference>
<dbReference type="Pfam" id="PF25802">
    <property type="entry name" value="WWC1"/>
    <property type="match status" value="1"/>
</dbReference>
<dbReference type="InterPro" id="IPR057747">
    <property type="entry name" value="WWC1_hairpin"/>
</dbReference>
<feature type="coiled-coil region" evidence="15">
    <location>
        <begin position="484"/>
        <end position="511"/>
    </location>
</feature>
<dbReference type="InterPro" id="IPR001202">
    <property type="entry name" value="WW_dom"/>
</dbReference>
<keyword evidence="6" id="KW-0963">Cytoplasm</keyword>
<comment type="function">
    <text evidence="13">Regulator of the Hippo/SWH (Sav/Wts/Hpo) signaling pathway, a signaling pathway that plays a pivotal role in organ size control and tumor suppression by restricting proliferation and promoting apoptosis. The core of this pathway is composed of a kinase cascade wherein Hippo (Hpo), in complex with its regulatory protein Salvador (Sav), phosphorylates and activates Warts (Wts) in complex with its regulatory protein Mats, which in turn phosphorylates and inactivates the Yorkie (Yki) oncoprotein. Kibra acts synergistically along with Ex and Mer to regulate the Hippo signaling pathway.</text>
</comment>
<evidence type="ECO:0000256" key="16">
    <source>
        <dbReference type="SAM" id="MobiDB-lite"/>
    </source>
</evidence>
<feature type="region of interest" description="Disordered" evidence="16">
    <location>
        <begin position="719"/>
        <end position="745"/>
    </location>
</feature>
<evidence type="ECO:0000256" key="11">
    <source>
        <dbReference type="ARBA" id="ARBA00023136"/>
    </source>
</evidence>
<evidence type="ECO:0000256" key="8">
    <source>
        <dbReference type="ARBA" id="ARBA00022737"/>
    </source>
</evidence>
<feature type="region of interest" description="Disordered" evidence="16">
    <location>
        <begin position="1164"/>
        <end position="1185"/>
    </location>
</feature>
<feature type="region of interest" description="Disordered" evidence="16">
    <location>
        <begin position="1129"/>
        <end position="1151"/>
    </location>
</feature>
<evidence type="ECO:0000256" key="12">
    <source>
        <dbReference type="ARBA" id="ARBA00023163"/>
    </source>
</evidence>
<dbReference type="SUPFAM" id="SSF49562">
    <property type="entry name" value="C2 domain (Calcium/lipid-binding domain, CaLB)"/>
    <property type="match status" value="1"/>
</dbReference>
<protein>
    <recommendedName>
        <fullName evidence="4">Protein kibra</fullName>
    </recommendedName>
</protein>
<keyword evidence="5" id="KW-1003">Cell membrane</keyword>
<feature type="domain" description="C2" evidence="18">
    <location>
        <begin position="826"/>
        <end position="953"/>
    </location>
</feature>
<organism evidence="20 21">
    <name type="scientific">Trichinella papuae</name>
    <dbReference type="NCBI Taxonomy" id="268474"/>
    <lineage>
        <taxon>Eukaryota</taxon>
        <taxon>Metazoa</taxon>
        <taxon>Ecdysozoa</taxon>
        <taxon>Nematoda</taxon>
        <taxon>Enoplea</taxon>
        <taxon>Dorylaimia</taxon>
        <taxon>Trichinellida</taxon>
        <taxon>Trichinellidae</taxon>
        <taxon>Trichinella</taxon>
    </lineage>
</organism>
<keyword evidence="9" id="KW-0805">Transcription regulation</keyword>
<dbReference type="STRING" id="268474.A0A0V1N7F2"/>
<comment type="subunit">
    <text evidence="14">Forms a complex with Mer and Ex. Interacts (via domain WW 1) with Ex (via RXPPXY motif). Interacts with Mer, Sav, Hpo and Wts.</text>
</comment>
<evidence type="ECO:0000256" key="7">
    <source>
        <dbReference type="ARBA" id="ARBA00022553"/>
    </source>
</evidence>
<dbReference type="PROSITE" id="PS01159">
    <property type="entry name" value="WW_DOMAIN_1"/>
    <property type="match status" value="1"/>
</dbReference>
<evidence type="ECO:0000256" key="14">
    <source>
        <dbReference type="ARBA" id="ARBA00025969"/>
    </source>
</evidence>
<dbReference type="GO" id="GO:0060090">
    <property type="term" value="F:molecular adaptor activity"/>
    <property type="evidence" value="ECO:0007669"/>
    <property type="project" value="TreeGrafter"/>
</dbReference>
<evidence type="ECO:0000313" key="21">
    <source>
        <dbReference type="Proteomes" id="UP000054843"/>
    </source>
</evidence>
<feature type="region of interest" description="Disordered" evidence="16">
    <location>
        <begin position="775"/>
        <end position="800"/>
    </location>
</feature>